<evidence type="ECO:0000313" key="1">
    <source>
        <dbReference type="EMBL" id="WEW57179.1"/>
    </source>
</evidence>
<sequence length="167" mass="18883">MEDGPSTQITVADIQSNSSLWYRLHVFTFDLRNFATDTAARDRLNSVVDVSYLGKPYFTPEEVEILKSTHGIGGSETLMQIIQSTLDERLNRRMKKRVESGDFRVCAAHDLAPVFEKMFGINPKKLAKNVQFANLRSLRGLRLKDGDDLGCLVNRGAPKMKGKKKHR</sequence>
<dbReference type="AlphaFoldDB" id="A0AAF0IJU9"/>
<proteinExistence type="predicted"/>
<reference evidence="1" key="1">
    <citation type="submission" date="2023-03" db="EMBL/GenBank/DDBJ databases">
        <title>Emydomyces testavorans Genome Sequence.</title>
        <authorList>
            <person name="Hoyer L."/>
        </authorList>
    </citation>
    <scope>NUCLEOTIDE SEQUENCE</scope>
    <source>
        <strain evidence="1">16-2883</strain>
    </source>
</reference>
<keyword evidence="2" id="KW-1185">Reference proteome</keyword>
<dbReference type="Proteomes" id="UP001219355">
    <property type="component" value="Chromosome 2"/>
</dbReference>
<organism evidence="1 2">
    <name type="scientific">Emydomyces testavorans</name>
    <dbReference type="NCBI Taxonomy" id="2070801"/>
    <lineage>
        <taxon>Eukaryota</taxon>
        <taxon>Fungi</taxon>
        <taxon>Dikarya</taxon>
        <taxon>Ascomycota</taxon>
        <taxon>Pezizomycotina</taxon>
        <taxon>Eurotiomycetes</taxon>
        <taxon>Eurotiomycetidae</taxon>
        <taxon>Onygenales</taxon>
        <taxon>Nannizziopsiaceae</taxon>
        <taxon>Emydomyces</taxon>
    </lineage>
</organism>
<dbReference type="EMBL" id="CP120628">
    <property type="protein sequence ID" value="WEW57179.1"/>
    <property type="molecule type" value="Genomic_DNA"/>
</dbReference>
<protein>
    <submittedName>
        <fullName evidence="1">Uncharacterized protein</fullName>
    </submittedName>
</protein>
<gene>
    <name evidence="1" type="ORF">PRK78_002641</name>
</gene>
<accession>A0AAF0IJU9</accession>
<name>A0AAF0IJU9_9EURO</name>
<evidence type="ECO:0000313" key="2">
    <source>
        <dbReference type="Proteomes" id="UP001219355"/>
    </source>
</evidence>